<proteinExistence type="inferred from homology"/>
<dbReference type="Proteomes" id="UP000318102">
    <property type="component" value="Unassembled WGS sequence"/>
</dbReference>
<dbReference type="PRINTS" id="PR00035">
    <property type="entry name" value="HTHGNTR"/>
</dbReference>
<dbReference type="GO" id="GO:0003700">
    <property type="term" value="F:DNA-binding transcription factor activity"/>
    <property type="evidence" value="ECO:0007669"/>
    <property type="project" value="InterPro"/>
</dbReference>
<evidence type="ECO:0000256" key="3">
    <source>
        <dbReference type="ARBA" id="ARBA00022576"/>
    </source>
</evidence>
<reference evidence="9 10" key="1">
    <citation type="submission" date="2019-07" db="EMBL/GenBank/DDBJ databases">
        <authorList>
            <person name="Kim J."/>
        </authorList>
    </citation>
    <scope>NUCLEOTIDE SEQUENCE [LARGE SCALE GENOMIC DNA]</scope>
    <source>
        <strain evidence="9 10">N4</strain>
    </source>
</reference>
<comment type="cofactor">
    <cofactor evidence="1">
        <name>pyridoxal 5'-phosphate</name>
        <dbReference type="ChEBI" id="CHEBI:597326"/>
    </cofactor>
</comment>
<dbReference type="Pfam" id="PF00155">
    <property type="entry name" value="Aminotran_1_2"/>
    <property type="match status" value="1"/>
</dbReference>
<dbReference type="OrthoDB" id="9808770at2"/>
<evidence type="ECO:0000256" key="4">
    <source>
        <dbReference type="ARBA" id="ARBA00022898"/>
    </source>
</evidence>
<keyword evidence="4" id="KW-0663">Pyridoxal phosphate</keyword>
<evidence type="ECO:0000313" key="10">
    <source>
        <dbReference type="Proteomes" id="UP000318102"/>
    </source>
</evidence>
<dbReference type="AlphaFoldDB" id="A0A559IC50"/>
<dbReference type="InterPro" id="IPR036390">
    <property type="entry name" value="WH_DNA-bd_sf"/>
</dbReference>
<feature type="domain" description="HTH gntR-type" evidence="8">
    <location>
        <begin position="12"/>
        <end position="80"/>
    </location>
</feature>
<dbReference type="GO" id="GO:0030170">
    <property type="term" value="F:pyridoxal phosphate binding"/>
    <property type="evidence" value="ECO:0007669"/>
    <property type="project" value="InterPro"/>
</dbReference>
<dbReference type="Gene3D" id="1.10.10.10">
    <property type="entry name" value="Winged helix-like DNA-binding domain superfamily/Winged helix DNA-binding domain"/>
    <property type="match status" value="1"/>
</dbReference>
<dbReference type="InterPro" id="IPR036388">
    <property type="entry name" value="WH-like_DNA-bd_sf"/>
</dbReference>
<dbReference type="InterPro" id="IPR000524">
    <property type="entry name" value="Tscrpt_reg_HTH_GntR"/>
</dbReference>
<dbReference type="EMBL" id="VNJK01000008">
    <property type="protein sequence ID" value="TVX85261.1"/>
    <property type="molecule type" value="Genomic_DNA"/>
</dbReference>
<dbReference type="PROSITE" id="PS50949">
    <property type="entry name" value="HTH_GNTR"/>
    <property type="match status" value="1"/>
</dbReference>
<keyword evidence="10" id="KW-1185">Reference proteome</keyword>
<keyword evidence="3 9" id="KW-0808">Transferase</keyword>
<dbReference type="GO" id="GO:0003677">
    <property type="term" value="F:DNA binding"/>
    <property type="evidence" value="ECO:0007669"/>
    <property type="project" value="UniProtKB-KW"/>
</dbReference>
<dbReference type="SMART" id="SM00345">
    <property type="entry name" value="HTH_GNTR"/>
    <property type="match status" value="1"/>
</dbReference>
<dbReference type="CDD" id="cd07377">
    <property type="entry name" value="WHTH_GntR"/>
    <property type="match status" value="1"/>
</dbReference>
<evidence type="ECO:0000259" key="8">
    <source>
        <dbReference type="PROSITE" id="PS50949"/>
    </source>
</evidence>
<keyword evidence="7" id="KW-0804">Transcription</keyword>
<dbReference type="InterPro" id="IPR051446">
    <property type="entry name" value="HTH_trans_reg/aminotransferase"/>
</dbReference>
<evidence type="ECO:0000256" key="1">
    <source>
        <dbReference type="ARBA" id="ARBA00001933"/>
    </source>
</evidence>
<evidence type="ECO:0000313" key="9">
    <source>
        <dbReference type="EMBL" id="TVX85261.1"/>
    </source>
</evidence>
<dbReference type="SUPFAM" id="SSF46785">
    <property type="entry name" value="Winged helix' DNA-binding domain"/>
    <property type="match status" value="1"/>
</dbReference>
<dbReference type="GO" id="GO:0008483">
    <property type="term" value="F:transaminase activity"/>
    <property type="evidence" value="ECO:0007669"/>
    <property type="project" value="UniProtKB-KW"/>
</dbReference>
<dbReference type="RefSeq" id="WP_144995321.1">
    <property type="nucleotide sequence ID" value="NZ_VNJK01000008.1"/>
</dbReference>
<accession>A0A559IC50</accession>
<dbReference type="PANTHER" id="PTHR46577:SF1">
    <property type="entry name" value="HTH-TYPE TRANSCRIPTIONAL REGULATORY PROTEIN GABR"/>
    <property type="match status" value="1"/>
</dbReference>
<dbReference type="Gene3D" id="3.40.640.10">
    <property type="entry name" value="Type I PLP-dependent aspartate aminotransferase-like (Major domain)"/>
    <property type="match status" value="1"/>
</dbReference>
<organism evidence="9 10">
    <name type="scientific">Paenibacillus agilis</name>
    <dbReference type="NCBI Taxonomy" id="3020863"/>
    <lineage>
        <taxon>Bacteria</taxon>
        <taxon>Bacillati</taxon>
        <taxon>Bacillota</taxon>
        <taxon>Bacilli</taxon>
        <taxon>Bacillales</taxon>
        <taxon>Paenibacillaceae</taxon>
        <taxon>Paenibacillus</taxon>
    </lineage>
</organism>
<dbReference type="InterPro" id="IPR004839">
    <property type="entry name" value="Aminotransferase_I/II_large"/>
</dbReference>
<dbReference type="InterPro" id="IPR015424">
    <property type="entry name" value="PyrdxlP-dep_Trfase"/>
</dbReference>
<keyword evidence="3 9" id="KW-0032">Aminotransferase</keyword>
<evidence type="ECO:0000256" key="7">
    <source>
        <dbReference type="ARBA" id="ARBA00023163"/>
    </source>
</evidence>
<dbReference type="Pfam" id="PF00392">
    <property type="entry name" value="GntR"/>
    <property type="match status" value="1"/>
</dbReference>
<evidence type="ECO:0000256" key="5">
    <source>
        <dbReference type="ARBA" id="ARBA00023015"/>
    </source>
</evidence>
<evidence type="ECO:0000256" key="6">
    <source>
        <dbReference type="ARBA" id="ARBA00023125"/>
    </source>
</evidence>
<sequence>MTWIGLDRSSGTPLYRQIYESYRTKILKGELQSGERIPSTRELSTQLQVSRNIIVEAYEQLFAEGYIVGRHGSGTFVAEGTYLETRHHNQMLSMLDPEPTIRLSSEQHDMVDFRPGIPALALFPRKIWMQLAQQECTHAPDEAWGYGKPEGLLKLRSILARYLLRTRGVVCHPEQLIITTGATQSISLITKLLLTPTSDVILEDPITHEIHTIFTQPGARLCPVPVDQQGMITHALPLHTRPGFVYVTPSHQYPLGGVLPIQRRVQLINFARTTDCYIVEDDYDSEFRYESAPISSLQGLDPDRVIYIGTFSKILSPALRIGYLILPQTLIERGRNLKWLTDLHTPTWEQMILARFIEEGHLERHIAKMKKIYRKRRNHLIDSLTEKFGEQVTVLGHSTGLHLIAEFADILFTTQLLERLEQCGVKVYPVEIHAIEKGKHLHRIILGYGNLSEEQIETGVQRLALILK</sequence>
<dbReference type="PANTHER" id="PTHR46577">
    <property type="entry name" value="HTH-TYPE TRANSCRIPTIONAL REGULATORY PROTEIN GABR"/>
    <property type="match status" value="1"/>
</dbReference>
<dbReference type="InterPro" id="IPR015421">
    <property type="entry name" value="PyrdxlP-dep_Trfase_major"/>
</dbReference>
<comment type="caution">
    <text evidence="9">The sequence shown here is derived from an EMBL/GenBank/DDBJ whole genome shotgun (WGS) entry which is preliminary data.</text>
</comment>
<dbReference type="SUPFAM" id="SSF53383">
    <property type="entry name" value="PLP-dependent transferases"/>
    <property type="match status" value="1"/>
</dbReference>
<evidence type="ECO:0000256" key="2">
    <source>
        <dbReference type="ARBA" id="ARBA00005384"/>
    </source>
</evidence>
<comment type="similarity">
    <text evidence="2">In the C-terminal section; belongs to the class-I pyridoxal-phosphate-dependent aminotransferase family.</text>
</comment>
<name>A0A559IC50_9BACL</name>
<gene>
    <name evidence="9" type="ORF">FPZ44_25415</name>
</gene>
<keyword evidence="5" id="KW-0805">Transcription regulation</keyword>
<dbReference type="CDD" id="cd00609">
    <property type="entry name" value="AAT_like"/>
    <property type="match status" value="1"/>
</dbReference>
<keyword evidence="6" id="KW-0238">DNA-binding</keyword>
<protein>
    <submittedName>
        <fullName evidence="9">PLP-dependent aminotransferase family protein</fullName>
    </submittedName>
</protein>